<comment type="similarity">
    <text evidence="6">Belongs to the nitroreductase family. HadB/RutE subfamily.</text>
</comment>
<keyword evidence="9" id="KW-1185">Reference proteome</keyword>
<evidence type="ECO:0000256" key="6">
    <source>
        <dbReference type="HAMAP-Rule" id="MF_01204"/>
    </source>
</evidence>
<dbReference type="PANTHER" id="PTHR43543">
    <property type="entry name" value="MALONIC SEMIALDEHYDE REDUCTASE RUTE-RELATED"/>
    <property type="match status" value="1"/>
</dbReference>
<keyword evidence="3 6" id="KW-0521">NADP</keyword>
<reference evidence="8 9" key="1">
    <citation type="submission" date="2024-09" db="EMBL/GenBank/DDBJ databases">
        <authorList>
            <person name="Sun Q."/>
            <person name="Mori K."/>
        </authorList>
    </citation>
    <scope>NUCLEOTIDE SEQUENCE [LARGE SCALE GENOMIC DNA]</scope>
    <source>
        <strain evidence="8 9">KCTC 52403</strain>
    </source>
</reference>
<protein>
    <recommendedName>
        <fullName evidence="6">Putative NADH dehydrogenase/NAD(P)H nitroreductase ACFFFU_01890</fullName>
        <ecNumber evidence="6">1.-.-.-</ecNumber>
    </recommendedName>
</protein>
<dbReference type="Gene3D" id="3.40.109.10">
    <property type="entry name" value="NADH Oxidase"/>
    <property type="match status" value="1"/>
</dbReference>
<feature type="domain" description="Nitroreductase" evidence="7">
    <location>
        <begin position="48"/>
        <end position="211"/>
    </location>
</feature>
<dbReference type="Pfam" id="PF00881">
    <property type="entry name" value="Nitroreductase"/>
    <property type="match status" value="1"/>
</dbReference>
<comment type="cofactor">
    <cofactor evidence="6">
        <name>FMN</name>
        <dbReference type="ChEBI" id="CHEBI:58210"/>
    </cofactor>
</comment>
<evidence type="ECO:0000256" key="1">
    <source>
        <dbReference type="ARBA" id="ARBA00022630"/>
    </source>
</evidence>
<name>A0ABV6SSW9_9GAMM</name>
<dbReference type="SUPFAM" id="SSF55469">
    <property type="entry name" value="FMN-dependent nitroreductase-like"/>
    <property type="match status" value="1"/>
</dbReference>
<accession>A0ABV6SSW9</accession>
<dbReference type="NCBIfam" id="NF003768">
    <property type="entry name" value="PRK05365.1"/>
    <property type="match status" value="1"/>
</dbReference>
<evidence type="ECO:0000256" key="3">
    <source>
        <dbReference type="ARBA" id="ARBA00022857"/>
    </source>
</evidence>
<comment type="caution">
    <text evidence="8">The sequence shown here is derived from an EMBL/GenBank/DDBJ whole genome shotgun (WGS) entry which is preliminary data.</text>
</comment>
<keyword evidence="5 6" id="KW-0520">NAD</keyword>
<gene>
    <name evidence="8" type="ORF">ACFFFU_01890</name>
</gene>
<dbReference type="PANTHER" id="PTHR43543:SF1">
    <property type="entry name" value="MALONIC SEMIALDEHYDE REDUCTASE RUTE-RELATED"/>
    <property type="match status" value="1"/>
</dbReference>
<organism evidence="8 9">
    <name type="scientific">Luteimonas padinae</name>
    <dbReference type="NCBI Taxonomy" id="1714359"/>
    <lineage>
        <taxon>Bacteria</taxon>
        <taxon>Pseudomonadati</taxon>
        <taxon>Pseudomonadota</taxon>
        <taxon>Gammaproteobacteria</taxon>
        <taxon>Lysobacterales</taxon>
        <taxon>Lysobacteraceae</taxon>
        <taxon>Luteimonas</taxon>
    </lineage>
</organism>
<evidence type="ECO:0000256" key="5">
    <source>
        <dbReference type="ARBA" id="ARBA00023027"/>
    </source>
</evidence>
<evidence type="ECO:0000313" key="9">
    <source>
        <dbReference type="Proteomes" id="UP001589898"/>
    </source>
</evidence>
<dbReference type="InterPro" id="IPR023936">
    <property type="entry name" value="RutE-like"/>
</dbReference>
<keyword evidence="4 6" id="KW-0560">Oxidoreductase</keyword>
<dbReference type="RefSeq" id="WP_268245193.1">
    <property type="nucleotide sequence ID" value="NZ_BMZT01000004.1"/>
</dbReference>
<dbReference type="GO" id="GO:0035527">
    <property type="term" value="F:3-hydroxypropionate dehydrogenase (NADP+) activity"/>
    <property type="evidence" value="ECO:0007669"/>
    <property type="project" value="UniProtKB-EC"/>
</dbReference>
<keyword evidence="2 6" id="KW-0288">FMN</keyword>
<dbReference type="EC" id="1.-.-.-" evidence="6"/>
<keyword evidence="1 6" id="KW-0285">Flavoprotein</keyword>
<evidence type="ECO:0000313" key="8">
    <source>
        <dbReference type="EMBL" id="MFC0716514.1"/>
    </source>
</evidence>
<dbReference type="InterPro" id="IPR050461">
    <property type="entry name" value="Nitroreductase_HadB/RutE"/>
</dbReference>
<dbReference type="InterPro" id="IPR029479">
    <property type="entry name" value="Nitroreductase"/>
</dbReference>
<dbReference type="HAMAP" id="MF_01204">
    <property type="entry name" value="Oxidoreductase_RutE_HadB"/>
    <property type="match status" value="1"/>
</dbReference>
<dbReference type="InterPro" id="IPR000415">
    <property type="entry name" value="Nitroreductase-like"/>
</dbReference>
<evidence type="ECO:0000256" key="4">
    <source>
        <dbReference type="ARBA" id="ARBA00023002"/>
    </source>
</evidence>
<proteinExistence type="inferred from homology"/>
<evidence type="ECO:0000259" key="7">
    <source>
        <dbReference type="Pfam" id="PF00881"/>
    </source>
</evidence>
<sequence length="249" mass="26948">MARVSGAAIAQRQRARRVAICGSRHHACGPWAGWNLRRDSTLASCLHRTTRIPMPEALPDATLARLFREARTHNAIGGEVDDATLRALYDLLKFGPTEANSCPARFVFVRSPEAKAKLAPALSDGNRDKTLAAPVTVIVGHDLAFYDKLPVLFPHTDARSWFAGSDQARLERVGLRGSSMQGAYLILAARALGLDCGPMSGFDNAMVDAAFFAGTSIRSNILVNLGHGDPAQLFPRSPRLSFDEAARIE</sequence>
<dbReference type="Proteomes" id="UP001589898">
    <property type="component" value="Unassembled WGS sequence"/>
</dbReference>
<evidence type="ECO:0000256" key="2">
    <source>
        <dbReference type="ARBA" id="ARBA00022643"/>
    </source>
</evidence>
<dbReference type="EMBL" id="JBHLTF010000005">
    <property type="protein sequence ID" value="MFC0716514.1"/>
    <property type="molecule type" value="Genomic_DNA"/>
</dbReference>
<dbReference type="CDD" id="cd02148">
    <property type="entry name" value="RutE-like"/>
    <property type="match status" value="1"/>
</dbReference>